<reference evidence="11" key="1">
    <citation type="journal article" date="2022" name="Cell Host Microbe">
        <title>Colonization of the live biotherapeutic product VE303 and modulation of the microbiota and metabolites in healthy volunteers.</title>
        <authorList>
            <person name="Dsouza M."/>
            <person name="Menon R."/>
            <person name="Crossette E."/>
            <person name="Bhattarai S.K."/>
            <person name="Schneider J."/>
            <person name="Kim Y.G."/>
            <person name="Reddy S."/>
            <person name="Caballero S."/>
            <person name="Felix C."/>
            <person name="Cornacchione L."/>
            <person name="Hendrickson J."/>
            <person name="Watson A.R."/>
            <person name="Minot S.S."/>
            <person name="Greenfield N."/>
            <person name="Schopf L."/>
            <person name="Szabady R."/>
            <person name="Patarroyo J."/>
            <person name="Smith W."/>
            <person name="Harrison P."/>
            <person name="Kuijper E.J."/>
            <person name="Kelly C.P."/>
            <person name="Olle B."/>
            <person name="Bobilev D."/>
            <person name="Silber J.L."/>
            <person name="Bucci V."/>
            <person name="Roberts B."/>
            <person name="Faith J."/>
            <person name="Norman J.M."/>
        </authorList>
    </citation>
    <scope>NUCLEOTIDE SEQUENCE</scope>
    <source>
        <strain evidence="11">VE303-04</strain>
    </source>
</reference>
<evidence type="ECO:0000256" key="9">
    <source>
        <dbReference type="SAM" id="Phobius"/>
    </source>
</evidence>
<evidence type="ECO:0000313" key="12">
    <source>
        <dbReference type="Proteomes" id="UP001203136"/>
    </source>
</evidence>
<dbReference type="PANTHER" id="PTHR35011:SF5">
    <property type="entry name" value="SIALIC ACID TRAP TRANSPORTER SMALL PERMEASE PROTEIN SIAQ"/>
    <property type="match status" value="1"/>
</dbReference>
<dbReference type="InterPro" id="IPR007387">
    <property type="entry name" value="TRAP_DctQ"/>
</dbReference>
<comment type="similarity">
    <text evidence="8">Belongs to the TRAP transporter small permease family.</text>
</comment>
<organism evidence="11 12">
    <name type="scientific">Clostridium symbiosum</name>
    <name type="common">Bacteroides symbiosus</name>
    <dbReference type="NCBI Taxonomy" id="1512"/>
    <lineage>
        <taxon>Bacteria</taxon>
        <taxon>Bacillati</taxon>
        <taxon>Bacillota</taxon>
        <taxon>Clostridia</taxon>
        <taxon>Lachnospirales</taxon>
        <taxon>Lachnospiraceae</taxon>
        <taxon>Otoolea</taxon>
    </lineage>
</organism>
<dbReference type="GO" id="GO:0015740">
    <property type="term" value="P:C4-dicarboxylate transport"/>
    <property type="evidence" value="ECO:0007669"/>
    <property type="project" value="TreeGrafter"/>
</dbReference>
<dbReference type="RefSeq" id="WP_024738960.1">
    <property type="nucleotide sequence ID" value="NZ_JAINVB010000001.1"/>
</dbReference>
<gene>
    <name evidence="11" type="ORF">K5I21_01550</name>
</gene>
<accession>A0AAW5EZ41</accession>
<keyword evidence="4" id="KW-0997">Cell inner membrane</keyword>
<evidence type="ECO:0000256" key="2">
    <source>
        <dbReference type="ARBA" id="ARBA00022448"/>
    </source>
</evidence>
<dbReference type="InterPro" id="IPR055348">
    <property type="entry name" value="DctQ"/>
</dbReference>
<evidence type="ECO:0000256" key="5">
    <source>
        <dbReference type="ARBA" id="ARBA00022692"/>
    </source>
</evidence>
<dbReference type="PANTHER" id="PTHR35011">
    <property type="entry name" value="2,3-DIKETO-L-GULONATE TRAP TRANSPORTER SMALL PERMEASE PROTEIN YIAM"/>
    <property type="match status" value="1"/>
</dbReference>
<keyword evidence="3" id="KW-1003">Cell membrane</keyword>
<sequence>MCRFLDFLDKIIIAVLIVILSIMLVVGSMQVVWRYVLQQSLSWSEELMRYLYVWATMLGVSAAIRRKSFACIDSFLEFAGKKAPFVKIVMRIVAIMVQSFVFILLIYYGYQFMLRGSVQNSPALPIQMSIIYAAFPVGGILGMIYTLEEIYMDFFIKTEKIQMPEG</sequence>
<feature type="transmembrane region" description="Helical" evidence="9">
    <location>
        <begin position="85"/>
        <end position="110"/>
    </location>
</feature>
<evidence type="ECO:0000256" key="3">
    <source>
        <dbReference type="ARBA" id="ARBA00022475"/>
    </source>
</evidence>
<feature type="transmembrane region" description="Helical" evidence="9">
    <location>
        <begin position="130"/>
        <end position="147"/>
    </location>
</feature>
<feature type="domain" description="Tripartite ATP-independent periplasmic transporters DctQ component" evidence="10">
    <location>
        <begin position="23"/>
        <end position="153"/>
    </location>
</feature>
<comment type="subcellular location">
    <subcellularLocation>
        <location evidence="1">Cell inner membrane</location>
        <topology evidence="1">Multi-pass membrane protein</topology>
    </subcellularLocation>
</comment>
<evidence type="ECO:0000256" key="4">
    <source>
        <dbReference type="ARBA" id="ARBA00022519"/>
    </source>
</evidence>
<keyword evidence="6 9" id="KW-1133">Transmembrane helix</keyword>
<dbReference type="GO" id="GO:0005886">
    <property type="term" value="C:plasma membrane"/>
    <property type="evidence" value="ECO:0007669"/>
    <property type="project" value="UniProtKB-SubCell"/>
</dbReference>
<feature type="transmembrane region" description="Helical" evidence="9">
    <location>
        <begin position="47"/>
        <end position="64"/>
    </location>
</feature>
<feature type="transmembrane region" description="Helical" evidence="9">
    <location>
        <begin position="12"/>
        <end position="35"/>
    </location>
</feature>
<protein>
    <submittedName>
        <fullName evidence="11">TRAP transporter small permease</fullName>
    </submittedName>
</protein>
<dbReference type="Proteomes" id="UP001203136">
    <property type="component" value="Unassembled WGS sequence"/>
</dbReference>
<keyword evidence="7 9" id="KW-0472">Membrane</keyword>
<dbReference type="AlphaFoldDB" id="A0AAW5EZ41"/>
<keyword evidence="5 9" id="KW-0812">Transmembrane</keyword>
<evidence type="ECO:0000313" key="11">
    <source>
        <dbReference type="EMBL" id="MCK0084580.1"/>
    </source>
</evidence>
<dbReference type="Pfam" id="PF04290">
    <property type="entry name" value="DctQ"/>
    <property type="match status" value="1"/>
</dbReference>
<dbReference type="EMBL" id="JAINVB010000001">
    <property type="protein sequence ID" value="MCK0084580.1"/>
    <property type="molecule type" value="Genomic_DNA"/>
</dbReference>
<keyword evidence="2" id="KW-0813">Transport</keyword>
<proteinExistence type="inferred from homology"/>
<evidence type="ECO:0000256" key="1">
    <source>
        <dbReference type="ARBA" id="ARBA00004429"/>
    </source>
</evidence>
<evidence type="ECO:0000256" key="7">
    <source>
        <dbReference type="ARBA" id="ARBA00023136"/>
    </source>
</evidence>
<evidence type="ECO:0000259" key="10">
    <source>
        <dbReference type="Pfam" id="PF04290"/>
    </source>
</evidence>
<name>A0AAW5EZ41_CLOSY</name>
<comment type="caution">
    <text evidence="11">The sequence shown here is derived from an EMBL/GenBank/DDBJ whole genome shotgun (WGS) entry which is preliminary data.</text>
</comment>
<evidence type="ECO:0000256" key="6">
    <source>
        <dbReference type="ARBA" id="ARBA00022989"/>
    </source>
</evidence>
<dbReference type="GO" id="GO:0022857">
    <property type="term" value="F:transmembrane transporter activity"/>
    <property type="evidence" value="ECO:0007669"/>
    <property type="project" value="TreeGrafter"/>
</dbReference>
<evidence type="ECO:0000256" key="8">
    <source>
        <dbReference type="ARBA" id="ARBA00038436"/>
    </source>
</evidence>